<dbReference type="GO" id="GO:0043386">
    <property type="term" value="P:mycotoxin biosynthetic process"/>
    <property type="evidence" value="ECO:0007669"/>
    <property type="project" value="InterPro"/>
</dbReference>
<evidence type="ECO:0000313" key="3">
    <source>
        <dbReference type="EMBL" id="KAG0645771.1"/>
    </source>
</evidence>
<gene>
    <name evidence="3" type="ORF">D0Z07_8026</name>
</gene>
<dbReference type="Pfam" id="PF07428">
    <property type="entry name" value="Tri3"/>
    <property type="match status" value="1"/>
</dbReference>
<comment type="caution">
    <text evidence="3">The sequence shown here is derived from an EMBL/GenBank/DDBJ whole genome shotgun (WGS) entry which is preliminary data.</text>
</comment>
<dbReference type="PANTHER" id="PTHR42034">
    <property type="entry name" value="CHROMOSOME 7, WHOLE GENOME SHOTGUN SEQUENCE-RELATED"/>
    <property type="match status" value="1"/>
</dbReference>
<dbReference type="Gene3D" id="3.30.559.10">
    <property type="entry name" value="Chloramphenicol acetyltransferase-like domain"/>
    <property type="match status" value="1"/>
</dbReference>
<name>A0A9P6VDC5_9HELO</name>
<reference evidence="3" key="1">
    <citation type="submission" date="2019-07" db="EMBL/GenBank/DDBJ databases">
        <title>Hyphodiscus hymeniophilus genome sequencing and assembly.</title>
        <authorList>
            <person name="Kramer G."/>
            <person name="Nodwell J."/>
        </authorList>
    </citation>
    <scope>NUCLEOTIDE SEQUENCE</scope>
    <source>
        <strain evidence="3">ATCC 34498</strain>
    </source>
</reference>
<evidence type="ECO:0000313" key="4">
    <source>
        <dbReference type="Proteomes" id="UP000785200"/>
    </source>
</evidence>
<evidence type="ECO:0000256" key="2">
    <source>
        <dbReference type="ARBA" id="ARBA00022679"/>
    </source>
</evidence>
<dbReference type="Proteomes" id="UP000785200">
    <property type="component" value="Unassembled WGS sequence"/>
</dbReference>
<dbReference type="PANTHER" id="PTHR42034:SF1">
    <property type="entry name" value="CONDENSATION DOMAIN-CONTAINING PROTEIN"/>
    <property type="match status" value="1"/>
</dbReference>
<dbReference type="InterPro" id="IPR023213">
    <property type="entry name" value="CAT-like_dom_sf"/>
</dbReference>
<keyword evidence="2" id="KW-0808">Transferase</keyword>
<proteinExistence type="inferred from homology"/>
<keyword evidence="4" id="KW-1185">Reference proteome</keyword>
<accession>A0A9P6VDC5</accession>
<organism evidence="3 4">
    <name type="scientific">Hyphodiscus hymeniophilus</name>
    <dbReference type="NCBI Taxonomy" id="353542"/>
    <lineage>
        <taxon>Eukaryota</taxon>
        <taxon>Fungi</taxon>
        <taxon>Dikarya</taxon>
        <taxon>Ascomycota</taxon>
        <taxon>Pezizomycotina</taxon>
        <taxon>Leotiomycetes</taxon>
        <taxon>Helotiales</taxon>
        <taxon>Hyphodiscaceae</taxon>
        <taxon>Hyphodiscus</taxon>
    </lineage>
</organism>
<protein>
    <submittedName>
        <fullName evidence="3">Core trichothecene cluster (CTC) 3</fullName>
    </submittedName>
</protein>
<comment type="similarity">
    <text evidence="1">Belongs to the trichothecene O-acetyltransferase family.</text>
</comment>
<dbReference type="InterPro" id="IPR009992">
    <property type="entry name" value="Tri3/Sat12/Sat16/Mac1"/>
</dbReference>
<dbReference type="EMBL" id="VNKQ01000017">
    <property type="protein sequence ID" value="KAG0645771.1"/>
    <property type="molecule type" value="Genomic_DNA"/>
</dbReference>
<evidence type="ECO:0000256" key="1">
    <source>
        <dbReference type="ARBA" id="ARBA00006439"/>
    </source>
</evidence>
<dbReference type="AlphaFoldDB" id="A0A9P6VDC5"/>
<dbReference type="OrthoDB" id="2548233at2759"/>
<dbReference type="Gene3D" id="3.30.559.30">
    <property type="entry name" value="Nonribosomal peptide synthetase, condensation domain"/>
    <property type="match status" value="1"/>
</dbReference>
<dbReference type="GO" id="GO:0016407">
    <property type="term" value="F:acetyltransferase activity"/>
    <property type="evidence" value="ECO:0007669"/>
    <property type="project" value="InterPro"/>
</dbReference>
<sequence>MSTPSRFPPLDPAAYAWKPSSNVPNQWLRRALGGETLWIPRPKDYHQMFIGGALTLGSPTLRSVVDRAVKCAWRRLRFDVPELAVSGGYGQDNNAYMLYEVPQSDDAVDHWVKRTSCLECGKTRTSVEELLEKVRQKTKGHASEQVFLFLNLVVEDDSDLVTKVDFMLNADHQVTDGIGIRIIIGRFFALLAQSLHAPATVEERLDWKESVTNLSPPWIQVVNEQQVLSGPDYEQGAEANEEIIFQQMPQNPGLPLLPIAETPTQKTHFITISTHQTAALLRNVKSIINPSSNITHLGHAAMVLALLRSNRPTYPSQRLFSPCWLNGRRYLKPSPSLPKPPKSYIPICQSFAPIVFSGLDHLNLKRSATNNEIREVLGKACREATEEYGRIRKRESMLPECVVMFERLGKNMFLKGILETPLAPATGRINTASDQQDVIPVRTADPFFLSDGITEQYIDHVYFDQSSRKVFEVDNIMIKSGLADQTNRIVRMSNWRGSITVSGEWKECDYDGAMIVAFLKDMVEIMLSITE</sequence>